<protein>
    <submittedName>
        <fullName evidence="1">Cupin</fullName>
    </submittedName>
</protein>
<name>A0A4P6P733_9GAMM</name>
<evidence type="ECO:0000313" key="1">
    <source>
        <dbReference type="EMBL" id="QBG37363.1"/>
    </source>
</evidence>
<dbReference type="OrthoDB" id="9798585at2"/>
<organism evidence="1 2">
    <name type="scientific">Litorilituus sediminis</name>
    <dbReference type="NCBI Taxonomy" id="718192"/>
    <lineage>
        <taxon>Bacteria</taxon>
        <taxon>Pseudomonadati</taxon>
        <taxon>Pseudomonadota</taxon>
        <taxon>Gammaproteobacteria</taxon>
        <taxon>Alteromonadales</taxon>
        <taxon>Colwelliaceae</taxon>
        <taxon>Litorilituus</taxon>
    </lineage>
</organism>
<keyword evidence="2" id="KW-1185">Reference proteome</keyword>
<dbReference type="InterPro" id="IPR011051">
    <property type="entry name" value="RmlC_Cupin_sf"/>
</dbReference>
<dbReference type="EMBL" id="CP034759">
    <property type="protein sequence ID" value="QBG37363.1"/>
    <property type="molecule type" value="Genomic_DNA"/>
</dbReference>
<dbReference type="RefSeq" id="WP_130604029.1">
    <property type="nucleotide sequence ID" value="NZ_CP034759.1"/>
</dbReference>
<sequence length="83" mass="9679">MNIFNNLPDDLSEEVFEDLIKTKHLKIERIISKGQTSPEDFWYDQQQNEWLIVLKASAIIAFENQASITLKQGDYLIPNEIII</sequence>
<dbReference type="KEGG" id="lsd:EMK97_17270"/>
<dbReference type="CDD" id="cd06981">
    <property type="entry name" value="cupin_reut_a1446"/>
    <property type="match status" value="1"/>
</dbReference>
<gene>
    <name evidence="1" type="ORF">EMK97_17270</name>
</gene>
<dbReference type="Proteomes" id="UP000290244">
    <property type="component" value="Chromosome"/>
</dbReference>
<dbReference type="Gene3D" id="2.60.120.10">
    <property type="entry name" value="Jelly Rolls"/>
    <property type="match status" value="1"/>
</dbReference>
<evidence type="ECO:0000313" key="2">
    <source>
        <dbReference type="Proteomes" id="UP000290244"/>
    </source>
</evidence>
<dbReference type="InterPro" id="IPR014710">
    <property type="entry name" value="RmlC-like_jellyroll"/>
</dbReference>
<dbReference type="SUPFAM" id="SSF51182">
    <property type="entry name" value="RmlC-like cupins"/>
    <property type="match status" value="1"/>
</dbReference>
<proteinExistence type="predicted"/>
<dbReference type="AlphaFoldDB" id="A0A4P6P733"/>
<accession>A0A4P6P733</accession>
<reference evidence="1 2" key="1">
    <citation type="submission" date="2018-12" db="EMBL/GenBank/DDBJ databases">
        <title>Complete genome of Litorilituus sediminis.</title>
        <authorList>
            <person name="Liu A."/>
            <person name="Rong J."/>
        </authorList>
    </citation>
    <scope>NUCLEOTIDE SEQUENCE [LARGE SCALE GENOMIC DNA]</scope>
    <source>
        <strain evidence="1 2">JCM 17549</strain>
    </source>
</reference>